<evidence type="ECO:0000313" key="4">
    <source>
        <dbReference type="Proteomes" id="UP000234849"/>
    </source>
</evidence>
<proteinExistence type="predicted"/>
<accession>A0A2N5NL44</accession>
<keyword evidence="3" id="KW-0808">Transferase</keyword>
<name>A0A2N5NL44_MEDGN</name>
<dbReference type="Gene3D" id="3.30.565.10">
    <property type="entry name" value="Histidine kinase-like ATPase, C-terminal domain"/>
    <property type="match status" value="1"/>
</dbReference>
<protein>
    <submittedName>
        <fullName evidence="3">Histidine kinase</fullName>
    </submittedName>
</protein>
<reference evidence="3 4" key="1">
    <citation type="journal article" date="2017" name="Genome Med.">
        <title>A novel Ruminococcus gnavus clade enriched in inflammatory bowel disease patients.</title>
        <authorList>
            <person name="Hall A.B."/>
            <person name="Yassour M."/>
            <person name="Sauk J."/>
            <person name="Garner A."/>
            <person name="Jiang X."/>
            <person name="Arthur T."/>
            <person name="Lagoudas G.K."/>
            <person name="Vatanen T."/>
            <person name="Fornelos N."/>
            <person name="Wilson R."/>
            <person name="Bertha M."/>
            <person name="Cohen M."/>
            <person name="Garber J."/>
            <person name="Khalili H."/>
            <person name="Gevers D."/>
            <person name="Ananthakrishnan A.N."/>
            <person name="Kugathasan S."/>
            <person name="Lander E.S."/>
            <person name="Blainey P."/>
            <person name="Vlamakis H."/>
            <person name="Xavier R.J."/>
            <person name="Huttenhower C."/>
        </authorList>
    </citation>
    <scope>NUCLEOTIDE SEQUENCE [LARGE SCALE GENOMIC DNA]</scope>
    <source>
        <strain evidence="3 4">RJX1118</strain>
    </source>
</reference>
<feature type="transmembrane region" description="Helical" evidence="1">
    <location>
        <begin position="193"/>
        <end position="218"/>
    </location>
</feature>
<dbReference type="GO" id="GO:0042802">
    <property type="term" value="F:identical protein binding"/>
    <property type="evidence" value="ECO:0007669"/>
    <property type="project" value="TreeGrafter"/>
</dbReference>
<dbReference type="GO" id="GO:0016301">
    <property type="term" value="F:kinase activity"/>
    <property type="evidence" value="ECO:0007669"/>
    <property type="project" value="UniProtKB-KW"/>
</dbReference>
<comment type="caution">
    <text evidence="3">The sequence shown here is derived from an EMBL/GenBank/DDBJ whole genome shotgun (WGS) entry which is preliminary data.</text>
</comment>
<dbReference type="PANTHER" id="PTHR40448">
    <property type="entry name" value="TWO-COMPONENT SENSOR HISTIDINE KINASE"/>
    <property type="match status" value="1"/>
</dbReference>
<dbReference type="RefSeq" id="WP_101879199.1">
    <property type="nucleotide sequence ID" value="NZ_NIHM01000003.1"/>
</dbReference>
<dbReference type="InterPro" id="IPR036890">
    <property type="entry name" value="HATPase_C_sf"/>
</dbReference>
<sequence>MALEMGMNLVCSVLEQVVMCVCQYLFMSANAQTIHRKKIWYFFGFTVLGASVYGAAFLTGLTGNLWIGVQIQLTGVLLLGILLFHRKIGSLLLDLFVNILLILSIEVGIFLGNYLLAQGAFENLVWYGNVTMLFKMFFMIPVTSAAVMWRKRQQETEMGNLQILLLLLLPLFSVLFLYSLIEMGRIYMDLYGVRLMVVNLAALVLLNFCFLYLFGYWFRSHKLEGQLAEFQMQNELQYRYYAELEQKYRESRKIIHDMKNHLQAVEHLYQAKDGQEQGGAYVKDLYHMLNLLGEKYYSSNRMLNIICNDKLSLARHPAVAISVEIGDVDFSDLRDIDITTIFANLLDNALEAVEAFGEGAYLNLKIQEVHHFRVISIVNASRPGMKKEGHMGVGLENVRRTVEAYQGTMQCEIVGEEYRVSVMLPGKEDS</sequence>
<dbReference type="Pfam" id="PF14501">
    <property type="entry name" value="HATPase_c_5"/>
    <property type="match status" value="1"/>
</dbReference>
<feature type="transmembrane region" description="Helical" evidence="1">
    <location>
        <begin position="39"/>
        <end position="59"/>
    </location>
</feature>
<evidence type="ECO:0000313" key="3">
    <source>
        <dbReference type="EMBL" id="PLT57246.1"/>
    </source>
</evidence>
<dbReference type="SUPFAM" id="SSF55874">
    <property type="entry name" value="ATPase domain of HSP90 chaperone/DNA topoisomerase II/histidine kinase"/>
    <property type="match status" value="1"/>
</dbReference>
<dbReference type="InterPro" id="IPR032834">
    <property type="entry name" value="NatK-like_C"/>
</dbReference>
<feature type="transmembrane region" description="Helical" evidence="1">
    <location>
        <begin position="6"/>
        <end position="27"/>
    </location>
</feature>
<dbReference type="EMBL" id="NIHM01000003">
    <property type="protein sequence ID" value="PLT57246.1"/>
    <property type="molecule type" value="Genomic_DNA"/>
</dbReference>
<feature type="transmembrane region" description="Helical" evidence="1">
    <location>
        <begin position="124"/>
        <end position="149"/>
    </location>
</feature>
<dbReference type="AlphaFoldDB" id="A0A2N5NL44"/>
<keyword evidence="1" id="KW-0812">Transmembrane</keyword>
<organism evidence="3 4">
    <name type="scientific">Mediterraneibacter gnavus</name>
    <name type="common">Ruminococcus gnavus</name>
    <dbReference type="NCBI Taxonomy" id="33038"/>
    <lineage>
        <taxon>Bacteria</taxon>
        <taxon>Bacillati</taxon>
        <taxon>Bacillota</taxon>
        <taxon>Clostridia</taxon>
        <taxon>Lachnospirales</taxon>
        <taxon>Lachnospiraceae</taxon>
        <taxon>Mediterraneibacter</taxon>
    </lineage>
</organism>
<evidence type="ECO:0000256" key="1">
    <source>
        <dbReference type="SAM" id="Phobius"/>
    </source>
</evidence>
<evidence type="ECO:0000259" key="2">
    <source>
        <dbReference type="Pfam" id="PF14501"/>
    </source>
</evidence>
<feature type="domain" description="Sensor histidine kinase NatK-like C-terminal" evidence="2">
    <location>
        <begin position="336"/>
        <end position="425"/>
    </location>
</feature>
<dbReference type="PANTHER" id="PTHR40448:SF1">
    <property type="entry name" value="TWO-COMPONENT SENSOR HISTIDINE KINASE"/>
    <property type="match status" value="1"/>
</dbReference>
<feature type="transmembrane region" description="Helical" evidence="1">
    <location>
        <begin position="91"/>
        <end position="112"/>
    </location>
</feature>
<keyword evidence="1" id="KW-0472">Membrane</keyword>
<feature type="transmembrane region" description="Helical" evidence="1">
    <location>
        <begin position="65"/>
        <end position="84"/>
    </location>
</feature>
<keyword evidence="1" id="KW-1133">Transmembrane helix</keyword>
<feature type="transmembrane region" description="Helical" evidence="1">
    <location>
        <begin position="161"/>
        <end position="181"/>
    </location>
</feature>
<gene>
    <name evidence="3" type="ORF">CDL18_03390</name>
</gene>
<keyword evidence="3" id="KW-0418">Kinase</keyword>
<dbReference type="Proteomes" id="UP000234849">
    <property type="component" value="Unassembled WGS sequence"/>
</dbReference>